<evidence type="ECO:0008006" key="5">
    <source>
        <dbReference type="Google" id="ProtNLM"/>
    </source>
</evidence>
<proteinExistence type="predicted"/>
<keyword evidence="2" id="KW-0732">Signal</keyword>
<feature type="compositionally biased region" description="Basic and acidic residues" evidence="1">
    <location>
        <begin position="45"/>
        <end position="60"/>
    </location>
</feature>
<feature type="region of interest" description="Disordered" evidence="1">
    <location>
        <begin position="40"/>
        <end position="67"/>
    </location>
</feature>
<name>A0ABP9ULU5_9BACT</name>
<organism evidence="3 4">
    <name type="scientific">Haloferula sargassicola</name>
    <dbReference type="NCBI Taxonomy" id="490096"/>
    <lineage>
        <taxon>Bacteria</taxon>
        <taxon>Pseudomonadati</taxon>
        <taxon>Verrucomicrobiota</taxon>
        <taxon>Verrucomicrobiia</taxon>
        <taxon>Verrucomicrobiales</taxon>
        <taxon>Verrucomicrobiaceae</taxon>
        <taxon>Haloferula</taxon>
    </lineage>
</organism>
<dbReference type="EMBL" id="BAABRI010000008">
    <property type="protein sequence ID" value="GAA5482510.1"/>
    <property type="molecule type" value="Genomic_DNA"/>
</dbReference>
<evidence type="ECO:0000256" key="2">
    <source>
        <dbReference type="SAM" id="SignalP"/>
    </source>
</evidence>
<evidence type="ECO:0000256" key="1">
    <source>
        <dbReference type="SAM" id="MobiDB-lite"/>
    </source>
</evidence>
<evidence type="ECO:0000313" key="4">
    <source>
        <dbReference type="Proteomes" id="UP001476282"/>
    </source>
</evidence>
<feature type="chain" id="PRO_5045435513" description="Lipoprotein" evidence="2">
    <location>
        <begin position="24"/>
        <end position="266"/>
    </location>
</feature>
<dbReference type="RefSeq" id="WP_353566649.1">
    <property type="nucleotide sequence ID" value="NZ_BAABRI010000008.1"/>
</dbReference>
<dbReference type="Proteomes" id="UP001476282">
    <property type="component" value="Unassembled WGS sequence"/>
</dbReference>
<accession>A0ABP9ULU5</accession>
<sequence>MKMTAWLKGFGKWIALGGALAFAACSSYVPEGGMAEMAPSAGARDAAKPESRTRAAEERPGLATGFGEKVRDPWQKESFVRSSNGPAGTGMIYYNDEDGVEAMNGYRYKTESLTQVAGGMVEWGIKGRFGYWPAYRSGGKLFVEGKAGSNYSIVVKNRCRSRVEVVLSVDGLDVIDGKAASVRKRGYVIAAGETLEVKGWRTSWETVAKFEFSSVADSYANRRHGYTRNVGVIGIAVFGEKGVDPWKWMPREVNTRQTANPFAEDP</sequence>
<keyword evidence="4" id="KW-1185">Reference proteome</keyword>
<reference evidence="3 4" key="1">
    <citation type="submission" date="2024-02" db="EMBL/GenBank/DDBJ databases">
        <title>Haloferula sargassicola NBRC 104335.</title>
        <authorList>
            <person name="Ichikawa N."/>
            <person name="Katano-Makiyama Y."/>
            <person name="Hidaka K."/>
        </authorList>
    </citation>
    <scope>NUCLEOTIDE SEQUENCE [LARGE SCALE GENOMIC DNA]</scope>
    <source>
        <strain evidence="3 4">NBRC 104335</strain>
    </source>
</reference>
<comment type="caution">
    <text evidence="3">The sequence shown here is derived from an EMBL/GenBank/DDBJ whole genome shotgun (WGS) entry which is preliminary data.</text>
</comment>
<dbReference type="PROSITE" id="PS51257">
    <property type="entry name" value="PROKAR_LIPOPROTEIN"/>
    <property type="match status" value="1"/>
</dbReference>
<evidence type="ECO:0000313" key="3">
    <source>
        <dbReference type="EMBL" id="GAA5482510.1"/>
    </source>
</evidence>
<protein>
    <recommendedName>
        <fullName evidence="5">Lipoprotein</fullName>
    </recommendedName>
</protein>
<gene>
    <name evidence="3" type="ORF">Hsar01_01732</name>
</gene>
<feature type="signal peptide" evidence="2">
    <location>
        <begin position="1"/>
        <end position="23"/>
    </location>
</feature>